<dbReference type="Proteomes" id="UP001224428">
    <property type="component" value="Unassembled WGS sequence"/>
</dbReference>
<dbReference type="GO" id="GO:0070006">
    <property type="term" value="F:metalloaminopeptidase activity"/>
    <property type="evidence" value="ECO:0007669"/>
    <property type="project" value="InterPro"/>
</dbReference>
<evidence type="ECO:0000313" key="11">
    <source>
        <dbReference type="Proteomes" id="UP001224428"/>
    </source>
</evidence>
<comment type="function">
    <text evidence="6">Presumably involved in the processing and regular turnover of intracellular proteins. Catalyzes the removal of unsubstituted N-terminal amino acids from various peptides.</text>
</comment>
<proteinExistence type="inferred from homology"/>
<evidence type="ECO:0000256" key="1">
    <source>
        <dbReference type="ARBA" id="ARBA00009528"/>
    </source>
</evidence>
<dbReference type="AlphaFoldDB" id="A0AAJ1UWT8"/>
<dbReference type="GO" id="GO:0005737">
    <property type="term" value="C:cytoplasm"/>
    <property type="evidence" value="ECO:0007669"/>
    <property type="project" value="InterPro"/>
</dbReference>
<comment type="caution">
    <text evidence="10">The sequence shown here is derived from an EMBL/GenBank/DDBJ whole genome shotgun (WGS) entry which is preliminary data.</text>
</comment>
<keyword evidence="3" id="KW-0645">Protease</keyword>
<dbReference type="GO" id="GO:0006508">
    <property type="term" value="P:proteolysis"/>
    <property type="evidence" value="ECO:0007669"/>
    <property type="project" value="UniProtKB-KW"/>
</dbReference>
<keyword evidence="11" id="KW-1185">Reference proteome</keyword>
<dbReference type="InterPro" id="IPR011356">
    <property type="entry name" value="Leucine_aapep/pepB"/>
</dbReference>
<evidence type="ECO:0000256" key="8">
    <source>
        <dbReference type="ARBA" id="ARBA00050061"/>
    </source>
</evidence>
<gene>
    <name evidence="10" type="ORF">QLQ80_02930</name>
</gene>
<feature type="domain" description="Cytosol aminopeptidase" evidence="9">
    <location>
        <begin position="306"/>
        <end position="313"/>
    </location>
</feature>
<evidence type="ECO:0000256" key="6">
    <source>
        <dbReference type="ARBA" id="ARBA00049972"/>
    </source>
</evidence>
<protein>
    <recommendedName>
        <fullName evidence="7">Probable cytosol aminopeptidase</fullName>
    </recommendedName>
    <alternativeName>
        <fullName evidence="8">Leucine aminopeptidase</fullName>
    </alternativeName>
    <alternativeName>
        <fullName evidence="5">Leucyl aminopeptidase</fullName>
    </alternativeName>
</protein>
<dbReference type="PANTHER" id="PTHR11963:SF23">
    <property type="entry name" value="CYTOSOL AMINOPEPTIDASE"/>
    <property type="match status" value="1"/>
</dbReference>
<dbReference type="SUPFAM" id="SSF53187">
    <property type="entry name" value="Zn-dependent exopeptidases"/>
    <property type="match status" value="1"/>
</dbReference>
<evidence type="ECO:0000256" key="3">
    <source>
        <dbReference type="ARBA" id="ARBA00022670"/>
    </source>
</evidence>
<accession>A0AAJ1UWT8</accession>
<dbReference type="Gene3D" id="3.40.630.10">
    <property type="entry name" value="Zn peptidases"/>
    <property type="match status" value="1"/>
</dbReference>
<name>A0AAJ1UWT8_9MOLU</name>
<dbReference type="EMBL" id="JASDDP010000024">
    <property type="protein sequence ID" value="MDJ1646017.1"/>
    <property type="molecule type" value="Genomic_DNA"/>
</dbReference>
<evidence type="ECO:0000256" key="4">
    <source>
        <dbReference type="ARBA" id="ARBA00022801"/>
    </source>
</evidence>
<dbReference type="GO" id="GO:0030145">
    <property type="term" value="F:manganese ion binding"/>
    <property type="evidence" value="ECO:0007669"/>
    <property type="project" value="InterPro"/>
</dbReference>
<evidence type="ECO:0000259" key="9">
    <source>
        <dbReference type="PROSITE" id="PS00631"/>
    </source>
</evidence>
<dbReference type="PANTHER" id="PTHR11963">
    <property type="entry name" value="LEUCINE AMINOPEPTIDASE-RELATED"/>
    <property type="match status" value="1"/>
</dbReference>
<dbReference type="PRINTS" id="PR00481">
    <property type="entry name" value="LAMNOPPTDASE"/>
</dbReference>
<evidence type="ECO:0000256" key="2">
    <source>
        <dbReference type="ARBA" id="ARBA00022438"/>
    </source>
</evidence>
<keyword evidence="4" id="KW-0378">Hydrolase</keyword>
<dbReference type="CDD" id="cd00433">
    <property type="entry name" value="Peptidase_M17"/>
    <property type="match status" value="1"/>
</dbReference>
<reference evidence="10" key="1">
    <citation type="submission" date="2023-05" db="EMBL/GenBank/DDBJ databases">
        <title>Mycoplasma phocimorsus sp. nov., isolated from Scandinavian patients with seal finger or septic arthritis after contact with seals.</title>
        <authorList>
            <person name="Skafte-Holm A."/>
            <person name="Pedersen T.R."/>
            <person name="Froelund M."/>
            <person name="Stegger M."/>
            <person name="Qvortrup K."/>
            <person name="Michaels D.L."/>
            <person name="Brown D.R."/>
            <person name="Jensen J.S."/>
        </authorList>
    </citation>
    <scope>NUCLEOTIDE SEQUENCE</scope>
    <source>
        <strain evidence="10">M5725</strain>
    </source>
</reference>
<dbReference type="InterPro" id="IPR000819">
    <property type="entry name" value="Peptidase_M17_C"/>
</dbReference>
<comment type="similarity">
    <text evidence="1">Belongs to the peptidase M17 family.</text>
</comment>
<evidence type="ECO:0000256" key="5">
    <source>
        <dbReference type="ARBA" id="ARBA00033172"/>
    </source>
</evidence>
<evidence type="ECO:0000256" key="7">
    <source>
        <dbReference type="ARBA" id="ARBA00050021"/>
    </source>
</evidence>
<evidence type="ECO:0000313" key="10">
    <source>
        <dbReference type="EMBL" id="MDJ1646017.1"/>
    </source>
</evidence>
<dbReference type="RefSeq" id="WP_283827397.1">
    <property type="nucleotide sequence ID" value="NZ_JASDDP010000024.1"/>
</dbReference>
<organism evidence="10 11">
    <name type="scientific">Mycoplasma phocimorsus</name>
    <dbReference type="NCBI Taxonomy" id="3045839"/>
    <lineage>
        <taxon>Bacteria</taxon>
        <taxon>Bacillati</taxon>
        <taxon>Mycoplasmatota</taxon>
        <taxon>Mollicutes</taxon>
        <taxon>Mycoplasmataceae</taxon>
        <taxon>Mycoplasma</taxon>
    </lineage>
</organism>
<sequence length="453" mass="50810">MFITKEIKEQFIVKGVSEADNIINIVKENNYISDYLSENKSYVYIENKEKYSKKNFETLVKALVAKKRCCTIDAVSFIGDKLKMHDIISIFLNTYIFEKHILWNQKTTEKNKKAEIQLYVENMEQYQDLINEVVVKAEQTNFARDLQIMPPNICNSEFLADYIKEKALEINDENFSFKILNKKEIEELKMGLLLSVNKGSVYEPRVVVLEYKGNPQSSEKTVIVGKGITFDSGGYSLKPASYILGMKYDMSGSAIAASALLGAAKLKAKKNISAIMMITDNRINGDASLPDSVWKSMNGKTVEVNNTDAEGRLVLADGLTYAIRNLNATRVIDIATLTGAIKVALGRTFTGLWATESRFLFEFKTAARKADELVWQMPYHEDFAEFIKSSKVADLKNTDLSATGGSSISAFMFLKEFSENLPHIHLDIAGTAKSAEEPVGVMVKTLINYALEK</sequence>
<dbReference type="PROSITE" id="PS00631">
    <property type="entry name" value="CYTOSOL_AP"/>
    <property type="match status" value="1"/>
</dbReference>
<keyword evidence="2" id="KW-0031">Aminopeptidase</keyword>
<dbReference type="Pfam" id="PF00883">
    <property type="entry name" value="Peptidase_M17"/>
    <property type="match status" value="1"/>
</dbReference>